<dbReference type="RefSeq" id="XP_015268242.1">
    <property type="nucleotide sequence ID" value="XM_015412756.1"/>
</dbReference>
<dbReference type="Proteomes" id="UP000694871">
    <property type="component" value="Unplaced"/>
</dbReference>
<evidence type="ECO:0000313" key="3">
    <source>
        <dbReference type="RefSeq" id="XP_015268242.1"/>
    </source>
</evidence>
<keyword evidence="1" id="KW-1185">Reference proteome</keyword>
<protein>
    <submittedName>
        <fullName evidence="2 3">Uncharacterized protein LOC107111740</fullName>
    </submittedName>
</protein>
<reference evidence="2 3" key="1">
    <citation type="submission" date="2025-05" db="UniProtKB">
        <authorList>
            <consortium name="RefSeq"/>
        </authorList>
    </citation>
    <scope>IDENTIFICATION</scope>
</reference>
<sequence length="323" mass="35342">MVLSKKVPDIHIFSTRAGDVAVRPDLNCYLLLPSMPTSPCAELRPLHPSVWGGKHYFSSRWHDSIYVVTGNKFTEAQDLSVGPSRQARNLHPSCCGGQHYFAVTGGFVIILSQGTSTAVKDLATGEPVPGLYPGHQWSEEKVGSIRSYLYWHLWDNFSGRFFTLHPNILSFLPGGLGLAKGPAFGAWKLLTALHNYSDIPITKSHRLLRTVGYAKEKLADAGHGWTASLPDSPEPGGVLVALAKAQFALPSQYGGAGLDTEQEEWEEAREEEKTLEVALQPSEVAYTWQYQLGLGKDAILFCRGIQVTNSSNPPHEVPLPPSP</sequence>
<proteinExistence type="predicted"/>
<dbReference type="GeneID" id="107111740"/>
<dbReference type="RefSeq" id="XP_015268241.1">
    <property type="nucleotide sequence ID" value="XM_015412755.1"/>
</dbReference>
<accession>A0ABM1K3F4</accession>
<organism evidence="1 2">
    <name type="scientific">Gekko japonicus</name>
    <name type="common">Schlegel's Japanese gecko</name>
    <dbReference type="NCBI Taxonomy" id="146911"/>
    <lineage>
        <taxon>Eukaryota</taxon>
        <taxon>Metazoa</taxon>
        <taxon>Chordata</taxon>
        <taxon>Craniata</taxon>
        <taxon>Vertebrata</taxon>
        <taxon>Euteleostomi</taxon>
        <taxon>Lepidosauria</taxon>
        <taxon>Squamata</taxon>
        <taxon>Bifurcata</taxon>
        <taxon>Gekkota</taxon>
        <taxon>Gekkonidae</taxon>
        <taxon>Gekkoninae</taxon>
        <taxon>Gekko</taxon>
    </lineage>
</organism>
<evidence type="ECO:0000313" key="2">
    <source>
        <dbReference type="RefSeq" id="XP_015268241.1"/>
    </source>
</evidence>
<gene>
    <name evidence="2 3" type="primary">LOC107111740</name>
</gene>
<name>A0ABM1K3F4_GEKJA</name>
<evidence type="ECO:0000313" key="1">
    <source>
        <dbReference type="Proteomes" id="UP000694871"/>
    </source>
</evidence>